<feature type="compositionally biased region" description="Low complexity" evidence="1">
    <location>
        <begin position="47"/>
        <end position="95"/>
    </location>
</feature>
<accession>A0A2N5J122</accession>
<feature type="transmembrane region" description="Helical" evidence="2">
    <location>
        <begin position="139"/>
        <end position="163"/>
    </location>
</feature>
<keyword evidence="4" id="KW-1185">Reference proteome</keyword>
<keyword evidence="2" id="KW-1133">Transmembrane helix</keyword>
<evidence type="ECO:0000313" key="3">
    <source>
        <dbReference type="EMBL" id="PLS27897.1"/>
    </source>
</evidence>
<sequence length="410" mass="44257">MAASKGTPRQGPSKPRRTKPAQPTSGSTRPAGSRKPKPAPAKGGSGTARKSAGAKSSSAKSSSAKSSSAGRTSAQSSARQSSARKSSTKTTSTKKSSAKRSSHSGFASRIADRRQQSHARRSFATLIARWKSGSTVERATMATFGALAAIVVIALVVAIGNLISARVELSEAKARQVELTEAYDFNPGDIISDSQFFDGDAMDETQVQTFLDEQGAACTKDSCLRARRFKVERREANDYCREYPGSKRAQSAAAIITAASQACDVSPKVLLTVLQKEQQLVTATNPKEFQFKSAMGLSCPDDDHCDPEYAGFFKQVFGSAERYQYYVRHEDRYDFHAGRLNFVRFNPDVACGGANVYIENKATALLYIYTPYQPNDAALAAGAGEGDSCSTYGNRNFSIIYSNWFGDPRQ</sequence>
<reference evidence="3 4" key="1">
    <citation type="submission" date="2017-07" db="EMBL/GenBank/DDBJ databases">
        <title>Bifidobacterium novel species.</title>
        <authorList>
            <person name="Lugli G.A."/>
            <person name="Milani C."/>
            <person name="Duranti S."/>
            <person name="Mangifesta M."/>
        </authorList>
    </citation>
    <scope>NUCLEOTIDE SEQUENCE [LARGE SCALE GENOMIC DNA]</scope>
    <source>
        <strain evidence="4">Goo31D</strain>
    </source>
</reference>
<dbReference type="Proteomes" id="UP000234935">
    <property type="component" value="Unassembled WGS sequence"/>
</dbReference>
<feature type="compositionally biased region" description="Polar residues" evidence="1">
    <location>
        <begin position="21"/>
        <end position="30"/>
    </location>
</feature>
<evidence type="ECO:0000256" key="2">
    <source>
        <dbReference type="SAM" id="Phobius"/>
    </source>
</evidence>
<keyword evidence="2" id="KW-0812">Transmembrane</keyword>
<name>A0A2N5J122_9BIFI</name>
<evidence type="ECO:0000256" key="1">
    <source>
        <dbReference type="SAM" id="MobiDB-lite"/>
    </source>
</evidence>
<keyword evidence="2" id="KW-0472">Membrane</keyword>
<evidence type="ECO:0000313" key="4">
    <source>
        <dbReference type="Proteomes" id="UP000234935"/>
    </source>
</evidence>
<feature type="region of interest" description="Disordered" evidence="1">
    <location>
        <begin position="1"/>
        <end position="118"/>
    </location>
</feature>
<dbReference type="EMBL" id="NMYC01000001">
    <property type="protein sequence ID" value="PLS27897.1"/>
    <property type="molecule type" value="Genomic_DNA"/>
</dbReference>
<gene>
    <name evidence="3" type="ORF">CGZ88_0059</name>
</gene>
<comment type="caution">
    <text evidence="3">The sequence shown here is derived from an EMBL/GenBank/DDBJ whole genome shotgun (WGS) entry which is preliminary data.</text>
</comment>
<protein>
    <submittedName>
        <fullName evidence="3">Hemagglutinin</fullName>
    </submittedName>
</protein>
<organism evidence="3 4">
    <name type="scientific">Bifidobacterium anseris</name>
    <dbReference type="NCBI Taxonomy" id="2020963"/>
    <lineage>
        <taxon>Bacteria</taxon>
        <taxon>Bacillati</taxon>
        <taxon>Actinomycetota</taxon>
        <taxon>Actinomycetes</taxon>
        <taxon>Bifidobacteriales</taxon>
        <taxon>Bifidobacteriaceae</taxon>
        <taxon>Bifidobacterium</taxon>
    </lineage>
</organism>
<proteinExistence type="predicted"/>
<dbReference type="AlphaFoldDB" id="A0A2N5J122"/>